<reference evidence="3" key="1">
    <citation type="submission" date="2023-06" db="EMBL/GenBank/DDBJ databases">
        <authorList>
            <consortium name="Lawrence Berkeley National Laboratory"/>
            <person name="Ahrendt S."/>
            <person name="Sahu N."/>
            <person name="Indic B."/>
            <person name="Wong-Bajracharya J."/>
            <person name="Merenyi Z."/>
            <person name="Ke H.-M."/>
            <person name="Monk M."/>
            <person name="Kocsube S."/>
            <person name="Drula E."/>
            <person name="Lipzen A."/>
            <person name="Balint B."/>
            <person name="Henrissat B."/>
            <person name="Andreopoulos B."/>
            <person name="Martin F.M."/>
            <person name="Harder C.B."/>
            <person name="Rigling D."/>
            <person name="Ford K.L."/>
            <person name="Foster G.D."/>
            <person name="Pangilinan J."/>
            <person name="Papanicolaou A."/>
            <person name="Barry K."/>
            <person name="LaButti K."/>
            <person name="Viragh M."/>
            <person name="Koriabine M."/>
            <person name="Yan M."/>
            <person name="Riley R."/>
            <person name="Champramary S."/>
            <person name="Plett K.L."/>
            <person name="Tsai I.J."/>
            <person name="Slot J."/>
            <person name="Sipos G."/>
            <person name="Plett J."/>
            <person name="Nagy L.G."/>
            <person name="Grigoriev I.V."/>
        </authorList>
    </citation>
    <scope>NUCLEOTIDE SEQUENCE</scope>
    <source>
        <strain evidence="3">FPL87.14</strain>
    </source>
</reference>
<dbReference type="PANTHER" id="PTHR37987:SF1">
    <property type="entry name" value="OXO-4-HYDROXY-4-CARBOXY-5-UREIDOIMIDAZOLINE DECARBOXYLASE DOMAIN-CONTAINING PROTEIN"/>
    <property type="match status" value="1"/>
</dbReference>
<gene>
    <name evidence="3" type="ORF">EV421DRAFT_1901569</name>
</gene>
<dbReference type="GO" id="GO:0006144">
    <property type="term" value="P:purine nucleobase metabolic process"/>
    <property type="evidence" value="ECO:0007669"/>
    <property type="project" value="UniProtKB-KW"/>
</dbReference>
<dbReference type="Pfam" id="PF09349">
    <property type="entry name" value="OHCU_decarbox"/>
    <property type="match status" value="1"/>
</dbReference>
<dbReference type="EMBL" id="JAUEPT010000013">
    <property type="protein sequence ID" value="KAK0446726.1"/>
    <property type="molecule type" value="Genomic_DNA"/>
</dbReference>
<evidence type="ECO:0000313" key="4">
    <source>
        <dbReference type="Proteomes" id="UP001175226"/>
    </source>
</evidence>
<keyword evidence="1" id="KW-0659">Purine metabolism</keyword>
<comment type="caution">
    <text evidence="3">The sequence shown here is derived from an EMBL/GenBank/DDBJ whole genome shotgun (WGS) entry which is preliminary data.</text>
</comment>
<dbReference type="PANTHER" id="PTHR37987">
    <property type="entry name" value="CHROMOSOME 9, WHOLE GENOME SHOTGUN SEQUENCE"/>
    <property type="match status" value="1"/>
</dbReference>
<protein>
    <submittedName>
        <fullName evidence="3">Oxo-4-hydroxy-4-carboxy-5-ureidoimidazoline decarboxylase</fullName>
    </submittedName>
</protein>
<name>A0AA39JRW8_9AGAR</name>
<evidence type="ECO:0000256" key="1">
    <source>
        <dbReference type="ARBA" id="ARBA00022631"/>
    </source>
</evidence>
<dbReference type="InterPro" id="IPR018020">
    <property type="entry name" value="OHCU_decarboxylase"/>
</dbReference>
<organism evidence="3 4">
    <name type="scientific">Armillaria borealis</name>
    <dbReference type="NCBI Taxonomy" id="47425"/>
    <lineage>
        <taxon>Eukaryota</taxon>
        <taxon>Fungi</taxon>
        <taxon>Dikarya</taxon>
        <taxon>Basidiomycota</taxon>
        <taxon>Agaricomycotina</taxon>
        <taxon>Agaricomycetes</taxon>
        <taxon>Agaricomycetidae</taxon>
        <taxon>Agaricales</taxon>
        <taxon>Marasmiineae</taxon>
        <taxon>Physalacriaceae</taxon>
        <taxon>Armillaria</taxon>
    </lineage>
</organism>
<dbReference type="Gene3D" id="1.10.3330.10">
    <property type="entry name" value="Oxo-4-hydroxy-4-carboxy-5-ureidoimidazoline decarboxylase"/>
    <property type="match status" value="1"/>
</dbReference>
<sequence>MTLIPTLEQIQASCPANFLADALTILFEHSPTLISNLCPQLTRILPTLPPLSSYSQLIDVSLNQLGTWDDEMKAQFIAGHPRIGESKNLSKLSAKEQGATSTTAATPPEVLARLAHLNACYEKKYPGLIYITFVNGRTRAAIAEEMEGKLGLEHSLSPDDPALADIEPVAVGGPGWTSELDRAVVDIGLIAKSRLGALGVELTIIQ</sequence>
<dbReference type="AlphaFoldDB" id="A0AA39JRW8"/>
<proteinExistence type="predicted"/>
<dbReference type="SUPFAM" id="SSF158694">
    <property type="entry name" value="UraD-Like"/>
    <property type="match status" value="1"/>
</dbReference>
<evidence type="ECO:0000313" key="3">
    <source>
        <dbReference type="EMBL" id="KAK0446726.1"/>
    </source>
</evidence>
<dbReference type="Proteomes" id="UP001175226">
    <property type="component" value="Unassembled WGS sequence"/>
</dbReference>
<evidence type="ECO:0000259" key="2">
    <source>
        <dbReference type="Pfam" id="PF09349"/>
    </source>
</evidence>
<keyword evidence="4" id="KW-1185">Reference proteome</keyword>
<dbReference type="InterPro" id="IPR036778">
    <property type="entry name" value="OHCU_decarboxylase_sf"/>
</dbReference>
<accession>A0AA39JRW8</accession>
<feature type="domain" description="Oxo-4-hydroxy-4-carboxy-5-ureidoimidazoline decarboxylase" evidence="2">
    <location>
        <begin position="17"/>
        <end position="151"/>
    </location>
</feature>